<evidence type="ECO:0000259" key="7">
    <source>
        <dbReference type="Pfam" id="PF00441"/>
    </source>
</evidence>
<dbReference type="InterPro" id="IPR046373">
    <property type="entry name" value="Acyl-CoA_Oxase/DH_mid-dom_sf"/>
</dbReference>
<feature type="domain" description="Acyl-CoA dehydrogenase/oxidase C-terminal" evidence="7">
    <location>
        <begin position="232"/>
        <end position="375"/>
    </location>
</feature>
<dbReference type="Pfam" id="PF00441">
    <property type="entry name" value="Acyl-CoA_dh_1"/>
    <property type="match status" value="1"/>
</dbReference>
<organism evidence="10 11">
    <name type="scientific">Sphingomonas oryzagri</name>
    <dbReference type="NCBI Taxonomy" id="3042314"/>
    <lineage>
        <taxon>Bacteria</taxon>
        <taxon>Pseudomonadati</taxon>
        <taxon>Pseudomonadota</taxon>
        <taxon>Alphaproteobacteria</taxon>
        <taxon>Sphingomonadales</taxon>
        <taxon>Sphingomonadaceae</taxon>
        <taxon>Sphingomonas</taxon>
    </lineage>
</organism>
<feature type="domain" description="Acyl-CoA dehydrogenase/oxidase N-terminal" evidence="9">
    <location>
        <begin position="6"/>
        <end position="90"/>
    </location>
</feature>
<keyword evidence="4 6" id="KW-0274">FAD</keyword>
<keyword evidence="5 6" id="KW-0560">Oxidoreductase</keyword>
<comment type="caution">
    <text evidence="10">The sequence shown here is derived from an EMBL/GenBank/DDBJ whole genome shotgun (WGS) entry which is preliminary data.</text>
</comment>
<evidence type="ECO:0000259" key="8">
    <source>
        <dbReference type="Pfam" id="PF02770"/>
    </source>
</evidence>
<comment type="similarity">
    <text evidence="2 6">Belongs to the acyl-CoA dehydrogenase family.</text>
</comment>
<protein>
    <submittedName>
        <fullName evidence="10">Acyl-CoA dehydrogenase family protein</fullName>
    </submittedName>
</protein>
<accession>A0ABT6MXC7</accession>
<evidence type="ECO:0000256" key="6">
    <source>
        <dbReference type="RuleBase" id="RU362125"/>
    </source>
</evidence>
<sequence length="379" mass="40219">MNLTYTDEQRLLRESVAGFLARHYDFDTRRSALANGGWKPAIWQAFADELGLLGMTAPERIGGFGGGPVETMIVLEEIGRALVLEPYLECTVLGGALLRDGGEAADAMAGGIIDGSVRPVAALWEDGARYDAGVVATTATPVEGGSWMIEGGKIAVAAAPCATHFLVSARTAGQPRDRDGIALFAVPADATGLERTDYALIDGRRASDIVLKGVQVGADALIGTAGNASPVIERAIDEAIAALCGEAVGVMRRMLESTVDYARQREQFGRPIAGFQVLQHRMVDMHTRIERAHSLAIMAALSLDLPEAERRKAVSAAKAFVSDAAKFVAQAAVQIHGGIGTTDELAISHYFKRATVIENQFGSAAYHLRRVADAMDAED</sequence>
<dbReference type="InterPro" id="IPR036250">
    <property type="entry name" value="AcylCo_DH-like_C"/>
</dbReference>
<dbReference type="InterPro" id="IPR013786">
    <property type="entry name" value="AcylCoA_DH/ox_N"/>
</dbReference>
<dbReference type="Gene3D" id="1.10.540.10">
    <property type="entry name" value="Acyl-CoA dehydrogenase/oxidase, N-terminal domain"/>
    <property type="match status" value="1"/>
</dbReference>
<dbReference type="InterPro" id="IPR009100">
    <property type="entry name" value="AcylCoA_DH/oxidase_NM_dom_sf"/>
</dbReference>
<evidence type="ECO:0000259" key="9">
    <source>
        <dbReference type="Pfam" id="PF02771"/>
    </source>
</evidence>
<proteinExistence type="inferred from homology"/>
<evidence type="ECO:0000256" key="3">
    <source>
        <dbReference type="ARBA" id="ARBA00022630"/>
    </source>
</evidence>
<dbReference type="CDD" id="cd00567">
    <property type="entry name" value="ACAD"/>
    <property type="match status" value="1"/>
</dbReference>
<dbReference type="SUPFAM" id="SSF47203">
    <property type="entry name" value="Acyl-CoA dehydrogenase C-terminal domain-like"/>
    <property type="match status" value="1"/>
</dbReference>
<dbReference type="Gene3D" id="2.40.110.10">
    <property type="entry name" value="Butyryl-CoA Dehydrogenase, subunit A, domain 2"/>
    <property type="match status" value="1"/>
</dbReference>
<dbReference type="InterPro" id="IPR006091">
    <property type="entry name" value="Acyl-CoA_Oxase/DH_mid-dom"/>
</dbReference>
<evidence type="ECO:0000256" key="2">
    <source>
        <dbReference type="ARBA" id="ARBA00009347"/>
    </source>
</evidence>
<dbReference type="Pfam" id="PF02771">
    <property type="entry name" value="Acyl-CoA_dh_N"/>
    <property type="match status" value="1"/>
</dbReference>
<dbReference type="RefSeq" id="WP_281042773.1">
    <property type="nucleotide sequence ID" value="NZ_JARYGZ010000001.1"/>
</dbReference>
<evidence type="ECO:0000313" key="10">
    <source>
        <dbReference type="EMBL" id="MDH7637421.1"/>
    </source>
</evidence>
<comment type="cofactor">
    <cofactor evidence="1 6">
        <name>FAD</name>
        <dbReference type="ChEBI" id="CHEBI:57692"/>
    </cofactor>
</comment>
<evidence type="ECO:0000256" key="5">
    <source>
        <dbReference type="ARBA" id="ARBA00023002"/>
    </source>
</evidence>
<evidence type="ECO:0000313" key="11">
    <source>
        <dbReference type="Proteomes" id="UP001160625"/>
    </source>
</evidence>
<reference evidence="10" key="1">
    <citation type="submission" date="2023-04" db="EMBL/GenBank/DDBJ databases">
        <title>Sphingomonas sp. MAHUQ-71 isolated from rice field.</title>
        <authorList>
            <person name="Huq M.A."/>
        </authorList>
    </citation>
    <scope>NUCLEOTIDE SEQUENCE</scope>
    <source>
        <strain evidence="10">MAHUQ-71</strain>
    </source>
</reference>
<keyword evidence="11" id="KW-1185">Reference proteome</keyword>
<dbReference type="Gene3D" id="1.20.140.10">
    <property type="entry name" value="Butyryl-CoA Dehydrogenase, subunit A, domain 3"/>
    <property type="match status" value="1"/>
</dbReference>
<keyword evidence="3 6" id="KW-0285">Flavoprotein</keyword>
<evidence type="ECO:0000256" key="1">
    <source>
        <dbReference type="ARBA" id="ARBA00001974"/>
    </source>
</evidence>
<gene>
    <name evidence="10" type="ORF">QGN17_01635</name>
</gene>
<evidence type="ECO:0000256" key="4">
    <source>
        <dbReference type="ARBA" id="ARBA00022827"/>
    </source>
</evidence>
<dbReference type="PANTHER" id="PTHR43884">
    <property type="entry name" value="ACYL-COA DEHYDROGENASE"/>
    <property type="match status" value="1"/>
</dbReference>
<dbReference type="InterPro" id="IPR037069">
    <property type="entry name" value="AcylCoA_DH/ox_N_sf"/>
</dbReference>
<name>A0ABT6MXC7_9SPHN</name>
<dbReference type="Proteomes" id="UP001160625">
    <property type="component" value="Unassembled WGS sequence"/>
</dbReference>
<dbReference type="SUPFAM" id="SSF56645">
    <property type="entry name" value="Acyl-CoA dehydrogenase NM domain-like"/>
    <property type="match status" value="1"/>
</dbReference>
<feature type="domain" description="Acyl-CoA oxidase/dehydrogenase middle" evidence="8">
    <location>
        <begin position="124"/>
        <end position="210"/>
    </location>
</feature>
<dbReference type="PANTHER" id="PTHR43884:SF20">
    <property type="entry name" value="ACYL-COA DEHYDROGENASE FADE28"/>
    <property type="match status" value="1"/>
</dbReference>
<dbReference type="Pfam" id="PF02770">
    <property type="entry name" value="Acyl-CoA_dh_M"/>
    <property type="match status" value="1"/>
</dbReference>
<dbReference type="EMBL" id="JARYGZ010000001">
    <property type="protein sequence ID" value="MDH7637421.1"/>
    <property type="molecule type" value="Genomic_DNA"/>
</dbReference>
<dbReference type="InterPro" id="IPR009075">
    <property type="entry name" value="AcylCo_DH/oxidase_C"/>
</dbReference>